<dbReference type="GO" id="GO:0005524">
    <property type="term" value="F:ATP binding"/>
    <property type="evidence" value="ECO:0007669"/>
    <property type="project" value="UniProtKB-KW"/>
</dbReference>
<organism evidence="12 13">
    <name type="scientific">Caldithrix abyssi DSM 13497</name>
    <dbReference type="NCBI Taxonomy" id="880073"/>
    <lineage>
        <taxon>Bacteria</taxon>
        <taxon>Pseudomonadati</taxon>
        <taxon>Calditrichota</taxon>
        <taxon>Calditrichia</taxon>
        <taxon>Calditrichales</taxon>
        <taxon>Calditrichaceae</taxon>
        <taxon>Caldithrix</taxon>
    </lineage>
</organism>
<evidence type="ECO:0000256" key="7">
    <source>
        <dbReference type="ARBA" id="ARBA00022840"/>
    </source>
</evidence>
<dbReference type="InterPro" id="IPR003594">
    <property type="entry name" value="HATPase_dom"/>
</dbReference>
<feature type="domain" description="Histidine kinase" evidence="10">
    <location>
        <begin position="230"/>
        <end position="449"/>
    </location>
</feature>
<dbReference type="Proteomes" id="UP000004671">
    <property type="component" value="Chromosome"/>
</dbReference>
<dbReference type="FunFam" id="3.30.565.10:FF:000037">
    <property type="entry name" value="Hybrid sensor histidine kinase/response regulator"/>
    <property type="match status" value="1"/>
</dbReference>
<dbReference type="PANTHER" id="PTHR43711:SF1">
    <property type="entry name" value="HISTIDINE KINASE 1"/>
    <property type="match status" value="1"/>
</dbReference>
<protein>
    <recommendedName>
        <fullName evidence="2">histidine kinase</fullName>
        <ecNumber evidence="2">2.7.13.3</ecNumber>
    </recommendedName>
</protein>
<evidence type="ECO:0000256" key="4">
    <source>
        <dbReference type="ARBA" id="ARBA00022679"/>
    </source>
</evidence>
<dbReference type="Gene3D" id="1.10.287.130">
    <property type="match status" value="1"/>
</dbReference>
<keyword evidence="13" id="KW-1185">Reference proteome</keyword>
<comment type="catalytic activity">
    <reaction evidence="1">
        <text>ATP + protein L-histidine = ADP + protein N-phospho-L-histidine.</text>
        <dbReference type="EC" id="2.7.13.3"/>
    </reaction>
</comment>
<evidence type="ECO:0000313" key="13">
    <source>
        <dbReference type="Proteomes" id="UP000004671"/>
    </source>
</evidence>
<gene>
    <name evidence="11" type="ORF">Cabys_3232</name>
    <name evidence="12" type="ORF">Calab_0423</name>
</gene>
<dbReference type="Proteomes" id="UP000183868">
    <property type="component" value="Chromosome"/>
</dbReference>
<evidence type="ECO:0000256" key="9">
    <source>
        <dbReference type="SAM" id="Phobius"/>
    </source>
</evidence>
<reference evidence="12 13" key="1">
    <citation type="submission" date="2011-09" db="EMBL/GenBank/DDBJ databases">
        <title>The permanent draft genome of Caldithrix abyssi DSM 13497.</title>
        <authorList>
            <consortium name="US DOE Joint Genome Institute (JGI-PGF)"/>
            <person name="Lucas S."/>
            <person name="Han J."/>
            <person name="Lapidus A."/>
            <person name="Bruce D."/>
            <person name="Goodwin L."/>
            <person name="Pitluck S."/>
            <person name="Peters L."/>
            <person name="Kyrpides N."/>
            <person name="Mavromatis K."/>
            <person name="Ivanova N."/>
            <person name="Mikhailova N."/>
            <person name="Chertkov O."/>
            <person name="Detter J.C."/>
            <person name="Tapia R."/>
            <person name="Han C."/>
            <person name="Land M."/>
            <person name="Hauser L."/>
            <person name="Markowitz V."/>
            <person name="Cheng J.-F."/>
            <person name="Hugenholtz P."/>
            <person name="Woyke T."/>
            <person name="Wu D."/>
            <person name="Spring S."/>
            <person name="Brambilla E."/>
            <person name="Klenk H.-P."/>
            <person name="Eisen J.A."/>
        </authorList>
    </citation>
    <scope>NUCLEOTIDE SEQUENCE [LARGE SCALE GENOMIC DNA]</scope>
    <source>
        <strain evidence="12 13">DSM 13497</strain>
    </source>
</reference>
<keyword evidence="8" id="KW-0902">Two-component regulatory system</keyword>
<feature type="transmembrane region" description="Helical" evidence="9">
    <location>
        <begin position="140"/>
        <end position="161"/>
    </location>
</feature>
<dbReference type="EMBL" id="CM001402">
    <property type="protein sequence ID" value="EHO40068.1"/>
    <property type="molecule type" value="Genomic_DNA"/>
</dbReference>
<evidence type="ECO:0000259" key="10">
    <source>
        <dbReference type="PROSITE" id="PS50109"/>
    </source>
</evidence>
<dbReference type="Pfam" id="PF02518">
    <property type="entry name" value="HATPase_c"/>
    <property type="match status" value="1"/>
</dbReference>
<dbReference type="EMBL" id="CP018099">
    <property type="protein sequence ID" value="APF19980.1"/>
    <property type="molecule type" value="Genomic_DNA"/>
</dbReference>
<accession>H1XQX4</accession>
<dbReference type="PRINTS" id="PR00344">
    <property type="entry name" value="BCTRLSENSOR"/>
</dbReference>
<dbReference type="KEGG" id="caby:Cabys_3232"/>
<evidence type="ECO:0000256" key="3">
    <source>
        <dbReference type="ARBA" id="ARBA00022553"/>
    </source>
</evidence>
<dbReference type="OrthoDB" id="9813151at2"/>
<dbReference type="AlphaFoldDB" id="H1XQX4"/>
<keyword evidence="9" id="KW-1133">Transmembrane helix</keyword>
<evidence type="ECO:0000313" key="14">
    <source>
        <dbReference type="Proteomes" id="UP000183868"/>
    </source>
</evidence>
<dbReference type="STRING" id="880073.Cabys_3232"/>
<dbReference type="InterPro" id="IPR036097">
    <property type="entry name" value="HisK_dim/P_sf"/>
</dbReference>
<dbReference type="EC" id="2.7.13.3" evidence="2"/>
<evidence type="ECO:0000256" key="1">
    <source>
        <dbReference type="ARBA" id="ARBA00000085"/>
    </source>
</evidence>
<sequence>MLLKNIIKAKGELFPFLDINILQDRLGWSIKLRWLAIAGYFMATLVAKYLMEFKIPYHLIWLTLCILLIINIFYFLVQKFLKNISFFTELFILSVHIFVDLVFLSLLLHFSGGVENPIYLFYLFHVVLSSIVFPRNYPYLFSTLVVILFALLLFAEYSGILPHYSIFGAHLHLNLSAIGLTLFVFAITVYVTTYICLGFMKIFRESKQVIDKQNLELQKANQQRMQFFRYASHELKSPIVAIKTTIDSVLANFGKEINPAGVDLLQRASNRAEQMLSIIKDLLELSKAQQRTLNKTTEVINVNRVLDEVIAQEGVLAAEKRINLILDVNFDSLTVHMHKDDLEKILRNLVNNAIRYTSEEGSVTVKAIKDKNQLIFQISDTGIGIEEKDIDHIFNEFYRAENAKNMVGMGTGLGLSLVKQIVESYGGKIEVKSKLNEGSTFTVYLPLRTH</sequence>
<keyword evidence="9" id="KW-0472">Membrane</keyword>
<feature type="transmembrane region" description="Helical" evidence="9">
    <location>
        <begin position="173"/>
        <end position="197"/>
    </location>
</feature>
<feature type="transmembrane region" description="Helical" evidence="9">
    <location>
        <begin position="116"/>
        <end position="133"/>
    </location>
</feature>
<dbReference type="InterPro" id="IPR036890">
    <property type="entry name" value="HATPase_C_sf"/>
</dbReference>
<evidence type="ECO:0000256" key="5">
    <source>
        <dbReference type="ARBA" id="ARBA00022741"/>
    </source>
</evidence>
<dbReference type="HOGENOM" id="CLU_562360_0_0_0"/>
<dbReference type="SUPFAM" id="SSF47384">
    <property type="entry name" value="Homodimeric domain of signal transducing histidine kinase"/>
    <property type="match status" value="1"/>
</dbReference>
<dbReference type="InterPro" id="IPR003661">
    <property type="entry name" value="HisK_dim/P_dom"/>
</dbReference>
<evidence type="ECO:0000313" key="11">
    <source>
        <dbReference type="EMBL" id="APF19980.1"/>
    </source>
</evidence>
<dbReference type="CDD" id="cd00082">
    <property type="entry name" value="HisKA"/>
    <property type="match status" value="1"/>
</dbReference>
<evidence type="ECO:0000256" key="2">
    <source>
        <dbReference type="ARBA" id="ARBA00012438"/>
    </source>
</evidence>
<dbReference type="InterPro" id="IPR050736">
    <property type="entry name" value="Sensor_HK_Regulatory"/>
</dbReference>
<keyword evidence="5" id="KW-0547">Nucleotide-binding</keyword>
<dbReference type="PaxDb" id="880073-Calab_0423"/>
<name>H1XQX4_CALAY</name>
<keyword evidence="7" id="KW-0067">ATP-binding</keyword>
<dbReference type="SUPFAM" id="SSF55874">
    <property type="entry name" value="ATPase domain of HSP90 chaperone/DNA topoisomerase II/histidine kinase"/>
    <property type="match status" value="1"/>
</dbReference>
<dbReference type="PANTHER" id="PTHR43711">
    <property type="entry name" value="TWO-COMPONENT HISTIDINE KINASE"/>
    <property type="match status" value="1"/>
</dbReference>
<dbReference type="SMART" id="SM00387">
    <property type="entry name" value="HATPase_c"/>
    <property type="match status" value="1"/>
</dbReference>
<keyword evidence="6 12" id="KW-0418">Kinase</keyword>
<dbReference type="Gene3D" id="3.30.565.10">
    <property type="entry name" value="Histidine kinase-like ATPase, C-terminal domain"/>
    <property type="match status" value="1"/>
</dbReference>
<evidence type="ECO:0000313" key="12">
    <source>
        <dbReference type="EMBL" id="EHO40068.1"/>
    </source>
</evidence>
<proteinExistence type="predicted"/>
<keyword evidence="4" id="KW-0808">Transferase</keyword>
<dbReference type="CDD" id="cd00075">
    <property type="entry name" value="HATPase"/>
    <property type="match status" value="1"/>
</dbReference>
<feature type="transmembrane region" description="Helical" evidence="9">
    <location>
        <begin position="89"/>
        <end position="110"/>
    </location>
</feature>
<reference evidence="11 14" key="2">
    <citation type="submission" date="2016-11" db="EMBL/GenBank/DDBJ databases">
        <title>Genomic analysis of Caldithrix abyssi and proposal of a novel bacterial phylum Caldithrichaeota.</title>
        <authorList>
            <person name="Kublanov I."/>
            <person name="Sigalova O."/>
            <person name="Gavrilov S."/>
            <person name="Lebedinsky A."/>
            <person name="Ivanova N."/>
            <person name="Daum C."/>
            <person name="Reddy T."/>
            <person name="Klenk H.P."/>
            <person name="Goker M."/>
            <person name="Reva O."/>
            <person name="Miroshnichenko M."/>
            <person name="Kyprides N."/>
            <person name="Woyke T."/>
            <person name="Gelfand M."/>
        </authorList>
    </citation>
    <scope>NUCLEOTIDE SEQUENCE [LARGE SCALE GENOMIC DNA]</scope>
    <source>
        <strain evidence="11 14">LF13</strain>
    </source>
</reference>
<evidence type="ECO:0000256" key="8">
    <source>
        <dbReference type="ARBA" id="ARBA00023012"/>
    </source>
</evidence>
<keyword evidence="9" id="KW-0812">Transmembrane</keyword>
<dbReference type="Pfam" id="PF00512">
    <property type="entry name" value="HisKA"/>
    <property type="match status" value="1"/>
</dbReference>
<dbReference type="InterPro" id="IPR005467">
    <property type="entry name" value="His_kinase_dom"/>
</dbReference>
<feature type="transmembrane region" description="Helical" evidence="9">
    <location>
        <begin position="57"/>
        <end position="77"/>
    </location>
</feature>
<dbReference type="PROSITE" id="PS50109">
    <property type="entry name" value="HIS_KIN"/>
    <property type="match status" value="1"/>
</dbReference>
<dbReference type="RefSeq" id="WP_006926985.1">
    <property type="nucleotide sequence ID" value="NZ_CM001402.1"/>
</dbReference>
<dbReference type="GO" id="GO:0000155">
    <property type="term" value="F:phosphorelay sensor kinase activity"/>
    <property type="evidence" value="ECO:0007669"/>
    <property type="project" value="InterPro"/>
</dbReference>
<dbReference type="InterPro" id="IPR004358">
    <property type="entry name" value="Sig_transdc_His_kin-like_C"/>
</dbReference>
<dbReference type="InParanoid" id="H1XQX4"/>
<dbReference type="eggNOG" id="COG2205">
    <property type="taxonomic scope" value="Bacteria"/>
</dbReference>
<dbReference type="SMART" id="SM00388">
    <property type="entry name" value="HisKA"/>
    <property type="match status" value="1"/>
</dbReference>
<feature type="transmembrane region" description="Helical" evidence="9">
    <location>
        <begin position="32"/>
        <end position="51"/>
    </location>
</feature>
<keyword evidence="3" id="KW-0597">Phosphoprotein</keyword>
<evidence type="ECO:0000256" key="6">
    <source>
        <dbReference type="ARBA" id="ARBA00022777"/>
    </source>
</evidence>